<evidence type="ECO:0000313" key="1">
    <source>
        <dbReference type="EMBL" id="RHY34047.1"/>
    </source>
</evidence>
<reference evidence="1 2" key="1">
    <citation type="submission" date="2018-08" db="EMBL/GenBank/DDBJ databases">
        <title>Aphanomyces genome sequencing and annotation.</title>
        <authorList>
            <person name="Minardi D."/>
            <person name="Oidtmann B."/>
            <person name="Van Der Giezen M."/>
            <person name="Studholme D.J."/>
        </authorList>
    </citation>
    <scope>NUCLEOTIDE SEQUENCE [LARGE SCALE GENOMIC DNA]</scope>
    <source>
        <strain evidence="1 2">NJM0002</strain>
    </source>
</reference>
<name>A0A3R6VSK1_9STRA</name>
<dbReference type="AlphaFoldDB" id="A0A3R6VSK1"/>
<dbReference type="Proteomes" id="UP000285060">
    <property type="component" value="Unassembled WGS sequence"/>
</dbReference>
<organism evidence="1 2">
    <name type="scientific">Aphanomyces invadans</name>
    <dbReference type="NCBI Taxonomy" id="157072"/>
    <lineage>
        <taxon>Eukaryota</taxon>
        <taxon>Sar</taxon>
        <taxon>Stramenopiles</taxon>
        <taxon>Oomycota</taxon>
        <taxon>Saprolegniomycetes</taxon>
        <taxon>Saprolegniales</taxon>
        <taxon>Verrucalvaceae</taxon>
        <taxon>Aphanomyces</taxon>
    </lineage>
</organism>
<proteinExistence type="predicted"/>
<dbReference type="VEuPathDB" id="FungiDB:H310_00443"/>
<keyword evidence="2" id="KW-1185">Reference proteome</keyword>
<gene>
    <name evidence="1" type="ORF">DYB32_001175</name>
</gene>
<accession>A0A3R6VSK1</accession>
<sequence length="229" mass="24680">MNIHKTFLKRAVSSQKLRAVVVDYEALCKSTAAPPTPPPTPVQDAAKLGEPLADVKRGSLLSNVRGLLNSMTQSETEQGRRVQTTLAGLPSFSEDVDKNDKEGEDDTGLHDKLVGEIQQKTPVKSSTKDDVLAFEDESSSDGVRAKYLAKMNALKQRAKLKSLSKDSPADVLSRSEPAACTNVVASAGNDTEEKGGSALPKRKVNEHTNVFLVCFLSPWAFESLTAMHG</sequence>
<dbReference type="EMBL" id="QUSY01000046">
    <property type="protein sequence ID" value="RHY34047.1"/>
    <property type="molecule type" value="Genomic_DNA"/>
</dbReference>
<evidence type="ECO:0000313" key="2">
    <source>
        <dbReference type="Proteomes" id="UP000285060"/>
    </source>
</evidence>
<comment type="caution">
    <text evidence="1">The sequence shown here is derived from an EMBL/GenBank/DDBJ whole genome shotgun (WGS) entry which is preliminary data.</text>
</comment>
<protein>
    <submittedName>
        <fullName evidence="1">Uncharacterized protein</fullName>
    </submittedName>
</protein>